<keyword evidence="2" id="KW-1185">Reference proteome</keyword>
<gene>
    <name evidence="1" type="ORF">AcdelDRAFT_1685</name>
</gene>
<evidence type="ECO:0000313" key="1">
    <source>
        <dbReference type="EMBL" id="EER60749.1"/>
    </source>
</evidence>
<dbReference type="RefSeq" id="WP_005795443.1">
    <property type="nucleotide sequence ID" value="NZ_ACQT01000041.1"/>
</dbReference>
<reference evidence="1 2" key="1">
    <citation type="submission" date="2009-05" db="EMBL/GenBank/DDBJ databases">
        <title>The draft genome of Acidovorax delafieldii 2AN.</title>
        <authorList>
            <consortium name="US DOE Joint Genome Institute (JGI-PGF)"/>
            <person name="Lucas S."/>
            <person name="Copeland A."/>
            <person name="Lapidus A."/>
            <person name="Glavina del Rio T."/>
            <person name="Tice H."/>
            <person name="Bruce D."/>
            <person name="Goodwin L."/>
            <person name="Pitluck S."/>
            <person name="Larimer F."/>
            <person name="Land M.L."/>
            <person name="Hauser L."/>
            <person name="Shelobolina E.S."/>
            <person name="Picardal F."/>
            <person name="Roden E."/>
            <person name="Emerson D."/>
        </authorList>
    </citation>
    <scope>NUCLEOTIDE SEQUENCE [LARGE SCALE GENOMIC DNA]</scope>
    <source>
        <strain evidence="1 2">2AN</strain>
    </source>
</reference>
<dbReference type="PATRIC" id="fig|573060.9.peg.3468"/>
<dbReference type="EMBL" id="ACQT01000041">
    <property type="protein sequence ID" value="EER60749.1"/>
    <property type="molecule type" value="Genomic_DNA"/>
</dbReference>
<name>C5T455_ACIDE</name>
<evidence type="ECO:0000313" key="2">
    <source>
        <dbReference type="Proteomes" id="UP000003856"/>
    </source>
</evidence>
<accession>C5T455</accession>
<comment type="caution">
    <text evidence="1">The sequence shown here is derived from an EMBL/GenBank/DDBJ whole genome shotgun (WGS) entry which is preliminary data.</text>
</comment>
<organism evidence="1 2">
    <name type="scientific">Acidovorax delafieldii 2AN</name>
    <dbReference type="NCBI Taxonomy" id="573060"/>
    <lineage>
        <taxon>Bacteria</taxon>
        <taxon>Pseudomonadati</taxon>
        <taxon>Pseudomonadota</taxon>
        <taxon>Betaproteobacteria</taxon>
        <taxon>Burkholderiales</taxon>
        <taxon>Comamonadaceae</taxon>
        <taxon>Acidovorax</taxon>
    </lineage>
</organism>
<proteinExistence type="predicted"/>
<sequence>MRLDPAHIYLRLPQNVRPGHAQVPLADLRALVVKGMPGQRSYVFVRRVGEPLAVRSGLGRLDARVVNFLQRAVPASIPVEVQEPPTFLGAIRGE</sequence>
<dbReference type="OrthoDB" id="8812776at2"/>
<dbReference type="Proteomes" id="UP000003856">
    <property type="component" value="Unassembled WGS sequence"/>
</dbReference>
<protein>
    <submittedName>
        <fullName evidence="1">Uncharacterized protein</fullName>
    </submittedName>
</protein>
<dbReference type="AlphaFoldDB" id="C5T455"/>